<dbReference type="EMBL" id="JAAIJR010000419">
    <property type="protein sequence ID" value="NEX23898.1"/>
    <property type="molecule type" value="Genomic_DNA"/>
</dbReference>
<keyword evidence="2" id="KW-1185">Reference proteome</keyword>
<dbReference type="RefSeq" id="WP_164657287.1">
    <property type="nucleotide sequence ID" value="NZ_JAAIJR010000419.1"/>
</dbReference>
<dbReference type="AlphaFoldDB" id="A0A6P1E0D9"/>
<evidence type="ECO:0000313" key="2">
    <source>
        <dbReference type="Proteomes" id="UP000471640"/>
    </source>
</evidence>
<comment type="caution">
    <text evidence="1">The sequence shown here is derived from an EMBL/GenBank/DDBJ whole genome shotgun (WGS) entry which is preliminary data.</text>
</comment>
<evidence type="ECO:0000313" key="1">
    <source>
        <dbReference type="EMBL" id="NEX23898.1"/>
    </source>
</evidence>
<sequence length="81" mass="9259">MTTTSCPARHDWRSIAALAEIVNGDAKKTTLSEHALRHYVRNADTNGLAPYVRKLGRKILISESGFYDWLRGYPEQNLHYL</sequence>
<evidence type="ECO:0008006" key="3">
    <source>
        <dbReference type="Google" id="ProtNLM"/>
    </source>
</evidence>
<accession>A0A6P1E0D9</accession>
<organism evidence="1 2">
    <name type="scientific">Thiorhodococcus mannitoliphagus</name>
    <dbReference type="NCBI Taxonomy" id="329406"/>
    <lineage>
        <taxon>Bacteria</taxon>
        <taxon>Pseudomonadati</taxon>
        <taxon>Pseudomonadota</taxon>
        <taxon>Gammaproteobacteria</taxon>
        <taxon>Chromatiales</taxon>
        <taxon>Chromatiaceae</taxon>
        <taxon>Thiorhodococcus</taxon>
    </lineage>
</organism>
<name>A0A6P1E0D9_9GAMM</name>
<reference evidence="2" key="1">
    <citation type="journal article" date="2020" name="Microbiol. Resour. Announc.">
        <title>Draft Genome Sequences of Thiorhodococcus mannitoliphagus and Thiorhodococcus minor, Purple Sulfur Photosynthetic Bacteria in the Gammaproteobacterial Family Chromatiaceae.</title>
        <authorList>
            <person name="Aviles F.A."/>
            <person name="Meyer T.E."/>
            <person name="Kyndt J.A."/>
        </authorList>
    </citation>
    <scope>NUCLEOTIDE SEQUENCE [LARGE SCALE GENOMIC DNA]</scope>
    <source>
        <strain evidence="2">DSM 18266</strain>
    </source>
</reference>
<protein>
    <recommendedName>
        <fullName evidence="3">DNA-binding protein</fullName>
    </recommendedName>
</protein>
<gene>
    <name evidence="1" type="ORF">G3480_27245</name>
</gene>
<reference evidence="1 2" key="2">
    <citation type="submission" date="2020-02" db="EMBL/GenBank/DDBJ databases">
        <title>Genome sequences of Thiorhodococcus mannitoliphagus and Thiorhodococcus minor, purple sulfur photosynthetic bacteria in the gammaproteobacterial family, Chromatiaceae.</title>
        <authorList>
            <person name="Aviles F.A."/>
            <person name="Meyer T.E."/>
            <person name="Kyndt J.A."/>
        </authorList>
    </citation>
    <scope>NUCLEOTIDE SEQUENCE [LARGE SCALE GENOMIC DNA]</scope>
    <source>
        <strain evidence="1 2">DSM 18266</strain>
    </source>
</reference>
<dbReference type="Proteomes" id="UP000471640">
    <property type="component" value="Unassembled WGS sequence"/>
</dbReference>
<proteinExistence type="predicted"/>